<evidence type="ECO:0000256" key="3">
    <source>
        <dbReference type="ARBA" id="ARBA00022989"/>
    </source>
</evidence>
<feature type="transmembrane region" description="Helical" evidence="5">
    <location>
        <begin position="51"/>
        <end position="71"/>
    </location>
</feature>
<evidence type="ECO:0000313" key="7">
    <source>
        <dbReference type="EMBL" id="AVG23780.1"/>
    </source>
</evidence>
<dbReference type="GO" id="GO:0022857">
    <property type="term" value="F:transmembrane transporter activity"/>
    <property type="evidence" value="ECO:0007669"/>
    <property type="project" value="InterPro"/>
</dbReference>
<keyword evidence="2 5" id="KW-0812">Transmembrane</keyword>
<dbReference type="EMBL" id="CP026923">
    <property type="protein sequence ID" value="AVG23780.1"/>
    <property type="molecule type" value="Genomic_DNA"/>
</dbReference>
<dbReference type="GO" id="GO:0005886">
    <property type="term" value="C:plasma membrane"/>
    <property type="evidence" value="ECO:0007669"/>
    <property type="project" value="UniProtKB-SubCell"/>
</dbReference>
<feature type="transmembrane region" description="Helical" evidence="5">
    <location>
        <begin position="104"/>
        <end position="130"/>
    </location>
</feature>
<protein>
    <submittedName>
        <fullName evidence="7">MFS transporter</fullName>
    </submittedName>
</protein>
<dbReference type="RefSeq" id="WP_104913345.1">
    <property type="nucleotide sequence ID" value="NZ_CP026923.1"/>
</dbReference>
<proteinExistence type="predicted"/>
<dbReference type="KEGG" id="psai:C3B54_11801"/>
<evidence type="ECO:0000313" key="8">
    <source>
        <dbReference type="Proteomes" id="UP000243077"/>
    </source>
</evidence>
<feature type="transmembrane region" description="Helical" evidence="5">
    <location>
        <begin position="347"/>
        <end position="370"/>
    </location>
</feature>
<dbReference type="Gene3D" id="1.20.1250.20">
    <property type="entry name" value="MFS general substrate transporter like domains"/>
    <property type="match status" value="2"/>
</dbReference>
<feature type="domain" description="Major facilitator superfamily (MFS) profile" evidence="6">
    <location>
        <begin position="14"/>
        <end position="402"/>
    </location>
</feature>
<reference evidence="7 8" key="1">
    <citation type="submission" date="2018-02" db="EMBL/GenBank/DDBJ databases">
        <title>Complete genome of the streamlined marine actinobacterium Pontimonas salivibrio CL-TW6 adapted to coastal planktonic lifestype.</title>
        <authorList>
            <person name="Cho B.C."/>
            <person name="Hardies S.C."/>
            <person name="Jang G.I."/>
            <person name="Hwang C.Y."/>
        </authorList>
    </citation>
    <scope>NUCLEOTIDE SEQUENCE [LARGE SCALE GENOMIC DNA]</scope>
    <source>
        <strain evidence="7 8">CL-TW6</strain>
    </source>
</reference>
<gene>
    <name evidence="7" type="ORF">C3B54_11801</name>
</gene>
<dbReference type="AlphaFoldDB" id="A0A2L2BQ28"/>
<feature type="transmembrane region" description="Helical" evidence="5">
    <location>
        <begin position="176"/>
        <end position="195"/>
    </location>
</feature>
<keyword evidence="3 5" id="KW-1133">Transmembrane helix</keyword>
<evidence type="ECO:0000259" key="6">
    <source>
        <dbReference type="PROSITE" id="PS50850"/>
    </source>
</evidence>
<accession>A0A2L2BQ28</accession>
<feature type="transmembrane region" description="Helical" evidence="5">
    <location>
        <begin position="376"/>
        <end position="398"/>
    </location>
</feature>
<dbReference type="PANTHER" id="PTHR23523">
    <property type="match status" value="1"/>
</dbReference>
<dbReference type="InterPro" id="IPR011701">
    <property type="entry name" value="MFS"/>
</dbReference>
<dbReference type="InterPro" id="IPR052524">
    <property type="entry name" value="MFS_Cyanate_Porter"/>
</dbReference>
<evidence type="ECO:0000256" key="4">
    <source>
        <dbReference type="ARBA" id="ARBA00023136"/>
    </source>
</evidence>
<dbReference type="InterPro" id="IPR036259">
    <property type="entry name" value="MFS_trans_sf"/>
</dbReference>
<dbReference type="OrthoDB" id="5317164at2"/>
<sequence>MTSSGTTALHPRSITWWGIAGVLLLALGARTGVAALSPIAAEVELDVPLNGLWLGLLGTIPPLAYAVAGVFTPRIARALSLEGVAVLVSVVTALAHVSRGFTPHYWGLFIATIVLMLGVGSINVILPGLVKLYAPGRIGQITSLYSTAMALSTAAPAGVGLWLAEAFDWRWSLASWALLSIVAMVPWLVLLRFAWSRRTAEAAVLSELPALPSLGALWKSPTARAITLIFSVSGVTAYSIFALLPPVLIEQAGASAGEAAFALTLFSLTGIPMSLTIPLLAVRKGWPSRLVVFAAGSGVSGFLGLALVPELAPLLWTVLAALGTLSFSMALALIGARTATHQMATNLSGFVNTVGYLVAGVGPVVTGLLHELTGEWIWSLFVLAGLSLLALPASAVFARENTVEHELSGSTPN</sequence>
<dbReference type="InterPro" id="IPR020846">
    <property type="entry name" value="MFS_dom"/>
</dbReference>
<evidence type="ECO:0000256" key="2">
    <source>
        <dbReference type="ARBA" id="ARBA00022692"/>
    </source>
</evidence>
<organism evidence="7 8">
    <name type="scientific">Pontimonas salivibrio</name>
    <dbReference type="NCBI Taxonomy" id="1159327"/>
    <lineage>
        <taxon>Bacteria</taxon>
        <taxon>Bacillati</taxon>
        <taxon>Actinomycetota</taxon>
        <taxon>Actinomycetes</taxon>
        <taxon>Micrococcales</taxon>
        <taxon>Microbacteriaceae</taxon>
        <taxon>Pontimonas</taxon>
    </lineage>
</organism>
<dbReference type="PROSITE" id="PS50850">
    <property type="entry name" value="MFS"/>
    <property type="match status" value="1"/>
</dbReference>
<evidence type="ECO:0000256" key="5">
    <source>
        <dbReference type="SAM" id="Phobius"/>
    </source>
</evidence>
<name>A0A2L2BQ28_9MICO</name>
<feature type="transmembrane region" description="Helical" evidence="5">
    <location>
        <begin position="78"/>
        <end position="98"/>
    </location>
</feature>
<evidence type="ECO:0000256" key="1">
    <source>
        <dbReference type="ARBA" id="ARBA00004651"/>
    </source>
</evidence>
<dbReference type="Proteomes" id="UP000243077">
    <property type="component" value="Chromosome"/>
</dbReference>
<keyword evidence="4 5" id="KW-0472">Membrane</keyword>
<feature type="transmembrane region" description="Helical" evidence="5">
    <location>
        <begin position="260"/>
        <end position="282"/>
    </location>
</feature>
<dbReference type="Pfam" id="PF07690">
    <property type="entry name" value="MFS_1"/>
    <property type="match status" value="1"/>
</dbReference>
<feature type="transmembrane region" description="Helical" evidence="5">
    <location>
        <begin position="225"/>
        <end position="248"/>
    </location>
</feature>
<feature type="transmembrane region" description="Helical" evidence="5">
    <location>
        <begin position="142"/>
        <end position="164"/>
    </location>
</feature>
<feature type="transmembrane region" description="Helical" evidence="5">
    <location>
        <begin position="289"/>
        <end position="308"/>
    </location>
</feature>
<feature type="transmembrane region" description="Helical" evidence="5">
    <location>
        <begin position="314"/>
        <end position="335"/>
    </location>
</feature>
<dbReference type="SUPFAM" id="SSF103473">
    <property type="entry name" value="MFS general substrate transporter"/>
    <property type="match status" value="1"/>
</dbReference>
<dbReference type="PANTHER" id="PTHR23523:SF2">
    <property type="entry name" value="2-NITROIMIDAZOLE TRANSPORTER"/>
    <property type="match status" value="1"/>
</dbReference>
<keyword evidence="8" id="KW-1185">Reference proteome</keyword>
<comment type="subcellular location">
    <subcellularLocation>
        <location evidence="1">Cell membrane</location>
        <topology evidence="1">Multi-pass membrane protein</topology>
    </subcellularLocation>
</comment>